<dbReference type="PRINTS" id="PR00111">
    <property type="entry name" value="ABHYDROLASE"/>
</dbReference>
<name>A0AA94HPM7_9MICO</name>
<dbReference type="Gene3D" id="3.40.50.1820">
    <property type="entry name" value="alpha/beta hydrolase"/>
    <property type="match status" value="1"/>
</dbReference>
<protein>
    <submittedName>
        <fullName evidence="2">Pimeloyl-ACP methyl ester carboxylesterase</fullName>
    </submittedName>
</protein>
<dbReference type="Pfam" id="PF12697">
    <property type="entry name" value="Abhydrolase_6"/>
    <property type="match status" value="1"/>
</dbReference>
<dbReference type="AlphaFoldDB" id="A0AA94HPM7"/>
<keyword evidence="3" id="KW-1185">Reference proteome</keyword>
<dbReference type="InterPro" id="IPR050266">
    <property type="entry name" value="AB_hydrolase_sf"/>
</dbReference>
<dbReference type="SUPFAM" id="SSF53474">
    <property type="entry name" value="alpha/beta-Hydrolases"/>
    <property type="match status" value="1"/>
</dbReference>
<evidence type="ECO:0000313" key="3">
    <source>
        <dbReference type="Proteomes" id="UP000198506"/>
    </source>
</evidence>
<dbReference type="InterPro" id="IPR029058">
    <property type="entry name" value="AB_hydrolase_fold"/>
</dbReference>
<dbReference type="InterPro" id="IPR000073">
    <property type="entry name" value="AB_hydrolase_1"/>
</dbReference>
<sequence>MDDRPADDPAATRPGVDSPYRALLDALPQRRREAMVDGVRTAVFEYGPEDGPAIVFVHGFRGDHHGLEPVAAHLPGFRVLVPDLPGFGSSDALPHATIDAYAAWLRAFVAAEAPALGGRRPAVLGHSFGSIVVAHAAAQASDGTVLEADRIILVNPIATPALAGANTFGSLLALGYYRAAAALPERAGLAVLGAPPIVRGMSVFMAKTRDKALLRWIHDQHDRYFSRYASRQSVLEAFDASIRHTVGEVAGRIAQPVQLIAADRDDITPLAHQHRLRALFPDARLAVLTGVGHLVHYEQPAQAARVIRRFLAEPAATDGS</sequence>
<evidence type="ECO:0000259" key="1">
    <source>
        <dbReference type="Pfam" id="PF12697"/>
    </source>
</evidence>
<comment type="caution">
    <text evidence="2">The sequence shown here is derived from an EMBL/GenBank/DDBJ whole genome shotgun (WGS) entry which is preliminary data.</text>
</comment>
<dbReference type="EMBL" id="FOZN01000004">
    <property type="protein sequence ID" value="SFS18310.1"/>
    <property type="molecule type" value="Genomic_DNA"/>
</dbReference>
<reference evidence="2 3" key="1">
    <citation type="submission" date="2016-10" db="EMBL/GenBank/DDBJ databases">
        <authorList>
            <person name="Varghese N."/>
            <person name="Submissions S."/>
        </authorList>
    </citation>
    <scope>NUCLEOTIDE SEQUENCE [LARGE SCALE GENOMIC DNA]</scope>
    <source>
        <strain evidence="2 3">IAM 15147</strain>
    </source>
</reference>
<dbReference type="PANTHER" id="PTHR43798:SF33">
    <property type="entry name" value="HYDROLASE, PUTATIVE (AFU_ORTHOLOGUE AFUA_2G14860)-RELATED"/>
    <property type="match status" value="1"/>
</dbReference>
<accession>A0AA94HPM7</accession>
<dbReference type="InterPro" id="IPR000639">
    <property type="entry name" value="Epox_hydrolase-like"/>
</dbReference>
<dbReference type="GO" id="GO:0016020">
    <property type="term" value="C:membrane"/>
    <property type="evidence" value="ECO:0007669"/>
    <property type="project" value="TreeGrafter"/>
</dbReference>
<dbReference type="Proteomes" id="UP000198506">
    <property type="component" value="Unassembled WGS sequence"/>
</dbReference>
<evidence type="ECO:0000313" key="2">
    <source>
        <dbReference type="EMBL" id="SFS18310.1"/>
    </source>
</evidence>
<dbReference type="PANTHER" id="PTHR43798">
    <property type="entry name" value="MONOACYLGLYCEROL LIPASE"/>
    <property type="match status" value="1"/>
</dbReference>
<feature type="domain" description="AB hydrolase-1" evidence="1">
    <location>
        <begin position="54"/>
        <end position="305"/>
    </location>
</feature>
<proteinExistence type="predicted"/>
<dbReference type="GO" id="GO:0003824">
    <property type="term" value="F:catalytic activity"/>
    <property type="evidence" value="ECO:0007669"/>
    <property type="project" value="InterPro"/>
</dbReference>
<dbReference type="PRINTS" id="PR00412">
    <property type="entry name" value="EPOXHYDRLASE"/>
</dbReference>
<organism evidence="2 3">
    <name type="scientific">Agrococcus baldri</name>
    <dbReference type="NCBI Taxonomy" id="153730"/>
    <lineage>
        <taxon>Bacteria</taxon>
        <taxon>Bacillati</taxon>
        <taxon>Actinomycetota</taxon>
        <taxon>Actinomycetes</taxon>
        <taxon>Micrococcales</taxon>
        <taxon>Microbacteriaceae</taxon>
        <taxon>Agrococcus</taxon>
    </lineage>
</organism>
<gene>
    <name evidence="2" type="ORF">SAMN04487783_2605</name>
</gene>